<dbReference type="Pfam" id="PF00149">
    <property type="entry name" value="Metallophos"/>
    <property type="match status" value="1"/>
</dbReference>
<dbReference type="RefSeq" id="WP_090496872.1">
    <property type="nucleotide sequence ID" value="NZ_FNCH01000002.1"/>
</dbReference>
<feature type="domain" description="Calcineurin-like phosphoesterase" evidence="5">
    <location>
        <begin position="27"/>
        <end position="224"/>
    </location>
</feature>
<evidence type="ECO:0000313" key="8">
    <source>
        <dbReference type="Proteomes" id="UP000199643"/>
    </source>
</evidence>
<dbReference type="EMBL" id="FNCH01000002">
    <property type="protein sequence ID" value="SDF90915.1"/>
    <property type="molecule type" value="Genomic_DNA"/>
</dbReference>
<feature type="signal peptide" evidence="4">
    <location>
        <begin position="1"/>
        <end position="20"/>
    </location>
</feature>
<feature type="chain" id="PRO_5011724101" evidence="4">
    <location>
        <begin position="21"/>
        <end position="1204"/>
    </location>
</feature>
<dbReference type="InterPro" id="IPR000184">
    <property type="entry name" value="Bac_surfAg_D15"/>
</dbReference>
<dbReference type="GO" id="GO:0016787">
    <property type="term" value="F:hydrolase activity"/>
    <property type="evidence" value="ECO:0007669"/>
    <property type="project" value="InterPro"/>
</dbReference>
<evidence type="ECO:0000256" key="2">
    <source>
        <dbReference type="ARBA" id="ARBA00023136"/>
    </source>
</evidence>
<dbReference type="InterPro" id="IPR004843">
    <property type="entry name" value="Calcineurin-like_PHP"/>
</dbReference>
<comment type="subcellular location">
    <subcellularLocation>
        <location evidence="1">Membrane</location>
    </subcellularLocation>
</comment>
<name>A0A1G7PXE0_9SPHI</name>
<dbReference type="STRING" id="405671.SAMN05421827_10278"/>
<accession>A0A1G7PXE0</accession>
<dbReference type="OrthoDB" id="333971at2"/>
<protein>
    <submittedName>
        <fullName evidence="7">Calcineurin-like phosphoesterase</fullName>
    </submittedName>
</protein>
<evidence type="ECO:0000256" key="4">
    <source>
        <dbReference type="SAM" id="SignalP"/>
    </source>
</evidence>
<evidence type="ECO:0000256" key="1">
    <source>
        <dbReference type="ARBA" id="ARBA00004370"/>
    </source>
</evidence>
<evidence type="ECO:0000259" key="5">
    <source>
        <dbReference type="Pfam" id="PF00149"/>
    </source>
</evidence>
<sequence>MIKRFTLFTILLLINFIAFAQDDVKYRVILFGDAGEMNPAQMQDLKNAAKQILPKKTTVLYLGDNIYPTGMGLPGSLEEEETKKILRSQFEPMRKMGAAVYFMPGNHDWDKSGPKGLAKIKAQGDYLREQNDPLLKLIPDNGCPDPIAIKLTDKLTIIAYDSEWWLFPYNKTNPNDDCDCHSKDEVLVKMDELLAENKDKVILLASHHPFQSYGPHGGYFNLRNHLFPLTSLNKNLYIPLPGLGSVYPLLRSTLLSPEDLNHPAYKDMIKSVTGVFGDYPNVTYVAGHEHGLQLIKGKQLQIISGSGSKVSPNKEGKNSLFHEMQQGYVVADQLKNNDMRYEYYIYSDTSVKKVYSYIKKFETIPKKLRNRDKPITADSIFVRVKPEYDSVGRFHRVVFGENYRKEYAAKTKVPVLHISQMMGGLKATKRGGGNQSRSLRLEDKNGKEYVLRSVEKFPEVLLPAALRETFAKDILKDNMSAQHPFSALVVPELAEAGGIAHSNPIIGWVSPDDNLGEFEPAFANTLCLFEEREPTGESDSSPKMDKKLTEDNDNRLDGPAWVRARAFDVLLGDWDRHEDQWRWKETKTKDGSVYSPVPRDRDQVFFRSDGLLQRYTQSSSLLPMMQGYERGIKDINWFLWEGREISSRWTANIDEEEFDKIVKDFCANYNDAVFEKALKKLPQPSYSLHHDAFMAQMRNRIATLPKLMNQYYHFFNRIVDIEVTNKNELIQITDAPNKGLRVKINKISKEGNIKDELFDRKFDPEVTKEIRVYMHNGNDSLMLDNKDSNIKLRIIGGKGNKVYDFANSNASVKLYGRTNKATYLGNDQDKIRKIISNDTSNFSYIPKDMYRRSSWLLNAGYNQDDGVLLGLIYKQTNPGFRKQPYGNSQTISFLHSFSTKAFRFNYKGEWLKALGKGDFVLKADAFAPNNTQNFFGLGNETRFDEHGDDDDNIRYYRARFNLYQVDAAIRWRRPKSTFSVGPSYQYYKYNQEDNDGRFIENPSLLHSSDSLTVRNEKMFAGAFVNFTNNTRDNDLLPTLGSFVDFKLLGYKGVNKYSNSYGQFTASIALYKNLDGRKNFILAERFGGGVTVGKPAFYQALFLGGQGNLLGYRQFRFAGEHMFYNNLELRAKLGDLVSYILPGQVGLLGFYDVGRVWKRDEKSTIWHHGVGGGVYFAPASLTVVRFVMGHSTDGWYPYVSINFRY</sequence>
<organism evidence="7 8">
    <name type="scientific">Pedobacter terrae</name>
    <dbReference type="NCBI Taxonomy" id="405671"/>
    <lineage>
        <taxon>Bacteria</taxon>
        <taxon>Pseudomonadati</taxon>
        <taxon>Bacteroidota</taxon>
        <taxon>Sphingobacteriia</taxon>
        <taxon>Sphingobacteriales</taxon>
        <taxon>Sphingobacteriaceae</taxon>
        <taxon>Pedobacter</taxon>
    </lineage>
</organism>
<keyword evidence="4" id="KW-0732">Signal</keyword>
<feature type="region of interest" description="Disordered" evidence="3">
    <location>
        <begin position="532"/>
        <end position="552"/>
    </location>
</feature>
<evidence type="ECO:0000256" key="3">
    <source>
        <dbReference type="SAM" id="MobiDB-lite"/>
    </source>
</evidence>
<dbReference type="AlphaFoldDB" id="A0A1G7PXE0"/>
<evidence type="ECO:0000313" key="7">
    <source>
        <dbReference type="EMBL" id="SDF90915.1"/>
    </source>
</evidence>
<dbReference type="Proteomes" id="UP000199643">
    <property type="component" value="Unassembled WGS sequence"/>
</dbReference>
<dbReference type="Pfam" id="PF01103">
    <property type="entry name" value="Omp85"/>
    <property type="match status" value="1"/>
</dbReference>
<keyword evidence="2" id="KW-0472">Membrane</keyword>
<reference evidence="8" key="1">
    <citation type="submission" date="2016-10" db="EMBL/GenBank/DDBJ databases">
        <authorList>
            <person name="Varghese N."/>
            <person name="Submissions S."/>
        </authorList>
    </citation>
    <scope>NUCLEOTIDE SEQUENCE [LARGE SCALE GENOMIC DNA]</scope>
    <source>
        <strain evidence="8">DSM 17933</strain>
    </source>
</reference>
<keyword evidence="8" id="KW-1185">Reference proteome</keyword>
<evidence type="ECO:0000259" key="6">
    <source>
        <dbReference type="Pfam" id="PF01103"/>
    </source>
</evidence>
<dbReference type="Gene3D" id="3.60.21.10">
    <property type="match status" value="1"/>
</dbReference>
<gene>
    <name evidence="7" type="ORF">SAMN05421827_10278</name>
</gene>
<proteinExistence type="predicted"/>
<dbReference type="Gene3D" id="2.40.160.50">
    <property type="entry name" value="membrane protein fhac: a member of the omp85/tpsb transporter family"/>
    <property type="match status" value="1"/>
</dbReference>
<feature type="domain" description="Bacterial surface antigen (D15)" evidence="6">
    <location>
        <begin position="943"/>
        <end position="1167"/>
    </location>
</feature>
<dbReference type="GO" id="GO:0019867">
    <property type="term" value="C:outer membrane"/>
    <property type="evidence" value="ECO:0007669"/>
    <property type="project" value="InterPro"/>
</dbReference>
<dbReference type="SUPFAM" id="SSF56300">
    <property type="entry name" value="Metallo-dependent phosphatases"/>
    <property type="match status" value="1"/>
</dbReference>
<dbReference type="InterPro" id="IPR029052">
    <property type="entry name" value="Metallo-depent_PP-like"/>
</dbReference>